<dbReference type="GO" id="GO:0000724">
    <property type="term" value="P:double-strand break repair via homologous recombination"/>
    <property type="evidence" value="ECO:0007669"/>
    <property type="project" value="InterPro"/>
</dbReference>
<dbReference type="CDD" id="cd19490">
    <property type="entry name" value="XRCC2"/>
    <property type="match status" value="1"/>
</dbReference>
<dbReference type="AlphaFoldDB" id="A0A6P8I8U3"/>
<dbReference type="GO" id="GO:0000400">
    <property type="term" value="F:four-way junction DNA binding"/>
    <property type="evidence" value="ECO:0007669"/>
    <property type="project" value="TreeGrafter"/>
</dbReference>
<dbReference type="InterPro" id="IPR030547">
    <property type="entry name" value="XRCC2"/>
</dbReference>
<evidence type="ECO:0000313" key="3">
    <source>
        <dbReference type="RefSeq" id="XP_031564483.1"/>
    </source>
</evidence>
<dbReference type="InterPro" id="IPR027417">
    <property type="entry name" value="P-loop_NTPase"/>
</dbReference>
<gene>
    <name evidence="3" type="primary">LOC116299905</name>
</gene>
<dbReference type="PANTHER" id="PTHR46644">
    <property type="entry name" value="DNA REPAIR PROTEIN XRCC2"/>
    <property type="match status" value="1"/>
</dbReference>
<name>A0A6P8I8U3_ACTTE</name>
<dbReference type="SUPFAM" id="SSF52540">
    <property type="entry name" value="P-loop containing nucleoside triphosphate hydrolases"/>
    <property type="match status" value="1"/>
</dbReference>
<dbReference type="GO" id="GO:0005524">
    <property type="term" value="F:ATP binding"/>
    <property type="evidence" value="ECO:0007669"/>
    <property type="project" value="InterPro"/>
</dbReference>
<sequence>MAAESAAQLFSRLGSKQSLEGLDTVFFSDIPQGVKPGDVIEFHGAEGCGKTEMLLHLIANCILPKSWKDIHLGGRGVGVIFVDTDFHFQLLRLVTIMEYRIHRAMRQINERTGIPKFEEKFVFNHASASSSKDTSKDIEDFIRVCLARLFILRCNSSLELLASMLSLEQMLIAKPEVCVVMIDSLSAFYWIDRSTGGESTTDQEEKMRKLIEVIQKYVKEHHLVFIATTHAIFSASKRTQDGVENYLCKSWLSVVRYRYLFRSHTEYDTSSRSQAVYTAQRTTPKTNAVKKFHIYEKGIEFMR</sequence>
<dbReference type="InterPro" id="IPR020588">
    <property type="entry name" value="RecA_ATP-bd"/>
</dbReference>
<organism evidence="2 3">
    <name type="scientific">Actinia tenebrosa</name>
    <name type="common">Australian red waratah sea anemone</name>
    <dbReference type="NCBI Taxonomy" id="6105"/>
    <lineage>
        <taxon>Eukaryota</taxon>
        <taxon>Metazoa</taxon>
        <taxon>Cnidaria</taxon>
        <taxon>Anthozoa</taxon>
        <taxon>Hexacorallia</taxon>
        <taxon>Actiniaria</taxon>
        <taxon>Actiniidae</taxon>
        <taxon>Actinia</taxon>
    </lineage>
</organism>
<reference evidence="3" key="1">
    <citation type="submission" date="2025-08" db="UniProtKB">
        <authorList>
            <consortium name="RefSeq"/>
        </authorList>
    </citation>
    <scope>IDENTIFICATION</scope>
    <source>
        <tissue evidence="3">Tentacle</tissue>
    </source>
</reference>
<dbReference type="FunCoup" id="A0A6P8I8U3">
    <property type="interactions" value="1346"/>
</dbReference>
<proteinExistence type="predicted"/>
<dbReference type="InParanoid" id="A0A6P8I8U3"/>
<keyword evidence="2" id="KW-1185">Reference proteome</keyword>
<dbReference type="Gene3D" id="3.40.50.300">
    <property type="entry name" value="P-loop containing nucleotide triphosphate hydrolases"/>
    <property type="match status" value="1"/>
</dbReference>
<dbReference type="PANTHER" id="PTHR46644:SF2">
    <property type="entry name" value="DNA REPAIR PROTEIN XRCC2"/>
    <property type="match status" value="1"/>
</dbReference>
<dbReference type="GO" id="GO:0005813">
    <property type="term" value="C:centrosome"/>
    <property type="evidence" value="ECO:0007669"/>
    <property type="project" value="TreeGrafter"/>
</dbReference>
<feature type="domain" description="RecA family profile 1" evidence="1">
    <location>
        <begin position="11"/>
        <end position="231"/>
    </location>
</feature>
<dbReference type="GO" id="GO:0005657">
    <property type="term" value="C:replication fork"/>
    <property type="evidence" value="ECO:0007669"/>
    <property type="project" value="InterPro"/>
</dbReference>
<evidence type="ECO:0000313" key="2">
    <source>
        <dbReference type="Proteomes" id="UP000515163"/>
    </source>
</evidence>
<dbReference type="Proteomes" id="UP000515163">
    <property type="component" value="Unplaced"/>
</dbReference>
<dbReference type="GO" id="GO:0042148">
    <property type="term" value="P:DNA strand invasion"/>
    <property type="evidence" value="ECO:0007669"/>
    <property type="project" value="TreeGrafter"/>
</dbReference>
<dbReference type="PROSITE" id="PS50162">
    <property type="entry name" value="RECA_2"/>
    <property type="match status" value="1"/>
</dbReference>
<accession>A0A6P8I8U3</accession>
<dbReference type="RefSeq" id="XP_031564483.1">
    <property type="nucleotide sequence ID" value="XM_031708623.1"/>
</dbReference>
<evidence type="ECO:0000259" key="1">
    <source>
        <dbReference type="PROSITE" id="PS50162"/>
    </source>
</evidence>
<dbReference type="GeneID" id="116299905"/>
<protein>
    <submittedName>
        <fullName evidence="3">DNA repair protein XRCC2-like</fullName>
    </submittedName>
</protein>
<dbReference type="OrthoDB" id="420422at2759"/>
<dbReference type="GO" id="GO:0140664">
    <property type="term" value="F:ATP-dependent DNA damage sensor activity"/>
    <property type="evidence" value="ECO:0007669"/>
    <property type="project" value="InterPro"/>
</dbReference>
<dbReference type="KEGG" id="aten:116299905"/>
<dbReference type="GO" id="GO:0033063">
    <property type="term" value="C:Rad51B-Rad51C-Rad51D-XRCC2 complex"/>
    <property type="evidence" value="ECO:0007669"/>
    <property type="project" value="InterPro"/>
</dbReference>